<gene>
    <name evidence="1" type="ORF">GUL26_31150</name>
</gene>
<dbReference type="RefSeq" id="WP_010792456.1">
    <property type="nucleotide sequence ID" value="NZ_CAADNI010000810.1"/>
</dbReference>
<organism evidence="1 2">
    <name type="scientific">Pseudomonas aeruginosa</name>
    <dbReference type="NCBI Taxonomy" id="287"/>
    <lineage>
        <taxon>Bacteria</taxon>
        <taxon>Pseudomonadati</taxon>
        <taxon>Pseudomonadota</taxon>
        <taxon>Gammaproteobacteria</taxon>
        <taxon>Pseudomonadales</taxon>
        <taxon>Pseudomonadaceae</taxon>
        <taxon>Pseudomonas</taxon>
    </lineage>
</organism>
<accession>A0A8H2EKG2</accession>
<sequence>MKRIFLLPLLPLALGAATVDKTRAMAMAVRAQDDQEALEWCKKAAPDDYQWILEQCMQIRADSISQADDMVLQEKLMKRLNEIEQTLTKYPETERRKLALEQLQREAQTP</sequence>
<dbReference type="AlphaFoldDB" id="A0A8H2EKG2"/>
<evidence type="ECO:0000313" key="1">
    <source>
        <dbReference type="EMBL" id="MZZ16727.1"/>
    </source>
</evidence>
<evidence type="ECO:0000313" key="2">
    <source>
        <dbReference type="Proteomes" id="UP000644192"/>
    </source>
</evidence>
<dbReference type="EMBL" id="WXZT01000033">
    <property type="protein sequence ID" value="MZZ16727.1"/>
    <property type="molecule type" value="Genomic_DNA"/>
</dbReference>
<dbReference type="Proteomes" id="UP000644192">
    <property type="component" value="Unassembled WGS sequence"/>
</dbReference>
<protein>
    <submittedName>
        <fullName evidence="1">Uncharacterized protein</fullName>
    </submittedName>
</protein>
<reference evidence="1" key="1">
    <citation type="submission" date="2020-01" db="EMBL/GenBank/DDBJ databases">
        <title>Bacteria Cultured from War Wounds Associated with the Conflict in Eastern Ukraine.</title>
        <authorList>
            <person name="Snesrud E."/>
            <person name="Galac M.R."/>
            <person name="Mc Gann P."/>
            <person name="Valentine K."/>
            <person name="Viacheslav K."/>
        </authorList>
    </citation>
    <scope>NUCLEOTIDE SEQUENCE</scope>
    <source>
        <strain evidence="1">VNMU148</strain>
    </source>
</reference>
<comment type="caution">
    <text evidence="1">The sequence shown here is derived from an EMBL/GenBank/DDBJ whole genome shotgun (WGS) entry which is preliminary data.</text>
</comment>
<proteinExistence type="predicted"/>
<name>A0A8H2EKG2_PSEAI</name>